<name>A0A0G1DJX5_9BACT</name>
<protein>
    <submittedName>
        <fullName evidence="3">Short-chain dehydrogenase/reductase SDR</fullName>
    </submittedName>
</protein>
<comment type="caution">
    <text evidence="3">The sequence shown here is derived from an EMBL/GenBank/DDBJ whole genome shotgun (WGS) entry which is preliminary data.</text>
</comment>
<gene>
    <name evidence="3" type="ORF">UV73_C0004G0116</name>
</gene>
<organism evidence="3 4">
    <name type="scientific">Candidatus Gottesmanbacteria bacterium GW2011_GWA2_43_14</name>
    <dbReference type="NCBI Taxonomy" id="1618443"/>
    <lineage>
        <taxon>Bacteria</taxon>
        <taxon>Candidatus Gottesmaniibacteriota</taxon>
    </lineage>
</organism>
<dbReference type="Gene3D" id="3.40.50.720">
    <property type="entry name" value="NAD(P)-binding Rossmann-like Domain"/>
    <property type="match status" value="1"/>
</dbReference>
<reference evidence="3 4" key="1">
    <citation type="journal article" date="2015" name="Nature">
        <title>rRNA introns, odd ribosomes, and small enigmatic genomes across a large radiation of phyla.</title>
        <authorList>
            <person name="Brown C.T."/>
            <person name="Hug L.A."/>
            <person name="Thomas B.C."/>
            <person name="Sharon I."/>
            <person name="Castelle C.J."/>
            <person name="Singh A."/>
            <person name="Wilkins M.J."/>
            <person name="Williams K.H."/>
            <person name="Banfield J.F."/>
        </authorList>
    </citation>
    <scope>NUCLEOTIDE SEQUENCE [LARGE SCALE GENOMIC DNA]</scope>
</reference>
<dbReference type="InterPro" id="IPR002347">
    <property type="entry name" value="SDR_fam"/>
</dbReference>
<evidence type="ECO:0000313" key="4">
    <source>
        <dbReference type="Proteomes" id="UP000034894"/>
    </source>
</evidence>
<dbReference type="SUPFAM" id="SSF51735">
    <property type="entry name" value="NAD(P)-binding Rossmann-fold domains"/>
    <property type="match status" value="1"/>
</dbReference>
<comment type="similarity">
    <text evidence="1 2">Belongs to the short-chain dehydrogenases/reductases (SDR) family.</text>
</comment>
<evidence type="ECO:0000256" key="2">
    <source>
        <dbReference type="RuleBase" id="RU000363"/>
    </source>
</evidence>
<proteinExistence type="inferred from homology"/>
<evidence type="ECO:0000313" key="3">
    <source>
        <dbReference type="EMBL" id="KKS97974.1"/>
    </source>
</evidence>
<evidence type="ECO:0000256" key="1">
    <source>
        <dbReference type="ARBA" id="ARBA00006484"/>
    </source>
</evidence>
<accession>A0A0G1DJX5</accession>
<dbReference type="Proteomes" id="UP000034894">
    <property type="component" value="Unassembled WGS sequence"/>
</dbReference>
<dbReference type="InterPro" id="IPR036291">
    <property type="entry name" value="NAD(P)-bd_dom_sf"/>
</dbReference>
<dbReference type="PANTHER" id="PTHR42879:SF2">
    <property type="entry name" value="3-OXOACYL-[ACYL-CARRIER-PROTEIN] REDUCTASE FABG"/>
    <property type="match status" value="1"/>
</dbReference>
<dbReference type="AlphaFoldDB" id="A0A0G1DJX5"/>
<dbReference type="Pfam" id="PF00106">
    <property type="entry name" value="adh_short"/>
    <property type="match status" value="1"/>
</dbReference>
<dbReference type="PRINTS" id="PR00080">
    <property type="entry name" value="SDRFAMILY"/>
</dbReference>
<dbReference type="FunFam" id="3.40.50.720:FF:000084">
    <property type="entry name" value="Short-chain dehydrogenase reductase"/>
    <property type="match status" value="1"/>
</dbReference>
<dbReference type="EMBL" id="LCFP01000004">
    <property type="protein sequence ID" value="KKS97974.1"/>
    <property type="molecule type" value="Genomic_DNA"/>
</dbReference>
<dbReference type="STRING" id="1618443.UV73_C0004G0116"/>
<sequence>MKNELRGKTVLVTGSGKNLGRHLALSMAEKGAKIAVHFRDSLTEATATISQVKKYSSGEMFRADLTEPAEVNTMFKHIEKKLGTVEILINLIGNFIYQPIAETSFAKFKDVIESNLYATFLCSQQALPEMKKKKWGRIINFGAVAADTITIRKNTTPYYMAKTAVIMLTKVMAFEYAKYGITVNSISPGILKTSFAKPKTPTGKFAQFEDISAAVHFLLSTESAYINGANLEISGGWRPGFSS</sequence>
<dbReference type="PANTHER" id="PTHR42879">
    <property type="entry name" value="3-OXOACYL-(ACYL-CARRIER-PROTEIN) REDUCTASE"/>
    <property type="match status" value="1"/>
</dbReference>
<dbReference type="InterPro" id="IPR050259">
    <property type="entry name" value="SDR"/>
</dbReference>
<dbReference type="CDD" id="cd05233">
    <property type="entry name" value="SDR_c"/>
    <property type="match status" value="1"/>
</dbReference>
<dbReference type="PRINTS" id="PR00081">
    <property type="entry name" value="GDHRDH"/>
</dbReference>